<dbReference type="AlphaFoldDB" id="A0A085WXD5"/>
<accession>A0A085WXD5</accession>
<dbReference type="Proteomes" id="UP000028725">
    <property type="component" value="Unassembled WGS sequence"/>
</dbReference>
<protein>
    <submittedName>
        <fullName evidence="1">Uncharacterized protein</fullName>
    </submittedName>
</protein>
<organism evidence="1 2">
    <name type="scientific">Hyalangium minutum</name>
    <dbReference type="NCBI Taxonomy" id="394096"/>
    <lineage>
        <taxon>Bacteria</taxon>
        <taxon>Pseudomonadati</taxon>
        <taxon>Myxococcota</taxon>
        <taxon>Myxococcia</taxon>
        <taxon>Myxococcales</taxon>
        <taxon>Cystobacterineae</taxon>
        <taxon>Archangiaceae</taxon>
        <taxon>Hyalangium</taxon>
    </lineage>
</organism>
<name>A0A085WXD5_9BACT</name>
<proteinExistence type="predicted"/>
<reference evidence="1 2" key="1">
    <citation type="submission" date="2014-04" db="EMBL/GenBank/DDBJ databases">
        <title>Genome assembly of Hyalangium minutum DSM 14724.</title>
        <authorList>
            <person name="Sharma G."/>
            <person name="Subramanian S."/>
        </authorList>
    </citation>
    <scope>NUCLEOTIDE SEQUENCE [LARGE SCALE GENOMIC DNA]</scope>
    <source>
        <strain evidence="1 2">DSM 14724</strain>
    </source>
</reference>
<keyword evidence="2" id="KW-1185">Reference proteome</keyword>
<comment type="caution">
    <text evidence="1">The sequence shown here is derived from an EMBL/GenBank/DDBJ whole genome shotgun (WGS) entry which is preliminary data.</text>
</comment>
<evidence type="ECO:0000313" key="1">
    <source>
        <dbReference type="EMBL" id="KFE72348.1"/>
    </source>
</evidence>
<dbReference type="EMBL" id="JMCB01000001">
    <property type="protein sequence ID" value="KFE72348.1"/>
    <property type="molecule type" value="Genomic_DNA"/>
</dbReference>
<evidence type="ECO:0000313" key="2">
    <source>
        <dbReference type="Proteomes" id="UP000028725"/>
    </source>
</evidence>
<gene>
    <name evidence="1" type="ORF">DB31_0610</name>
</gene>
<sequence>MPDAQHARHGTPHLQRGTCSPEVQAGRLESGFIQAHGPIVWMLAGQATPIGWGPEKLSAIPGPLLCDAVFRQALGPPPFDPCWPRGPTAFGQNRTWIS</sequence>